<dbReference type="RefSeq" id="WP_280030309.1">
    <property type="nucleotide sequence ID" value="NZ_JAOCAP010000020.1"/>
</dbReference>
<gene>
    <name evidence="1" type="ORF">N5C39_22510</name>
</gene>
<accession>A0AA42PWJ4</accession>
<dbReference type="Proteomes" id="UP001158416">
    <property type="component" value="Unassembled WGS sequence"/>
</dbReference>
<keyword evidence="1" id="KW-0479">Metal-binding</keyword>
<dbReference type="AlphaFoldDB" id="A0AA42PWJ4"/>
<organism evidence="1 2">
    <name type="scientific">Enterobacter bugandensis</name>
    <dbReference type="NCBI Taxonomy" id="881260"/>
    <lineage>
        <taxon>Bacteria</taxon>
        <taxon>Pseudomonadati</taxon>
        <taxon>Pseudomonadota</taxon>
        <taxon>Gammaproteobacteria</taxon>
        <taxon>Enterobacterales</taxon>
        <taxon>Enterobacteriaceae</taxon>
        <taxon>Enterobacter</taxon>
    </lineage>
</organism>
<reference evidence="1" key="1">
    <citation type="submission" date="2022-09" db="EMBL/GenBank/DDBJ databases">
        <title>Intensive care unit water sources are persistently colonized with multi-drug resistant bacteria and are the site of extensive horizontal gene transfer of antibiotic resistance genes.</title>
        <authorList>
            <person name="Diorio-Toth L."/>
        </authorList>
    </citation>
    <scope>NUCLEOTIDE SEQUENCE</scope>
    <source>
        <strain evidence="1">GD03936</strain>
    </source>
</reference>
<name>A0AA42PWJ4_9ENTR</name>
<dbReference type="Pfam" id="PF11672">
    <property type="entry name" value="DUF3268"/>
    <property type="match status" value="1"/>
</dbReference>
<keyword evidence="1" id="KW-0862">Zinc</keyword>
<evidence type="ECO:0000313" key="2">
    <source>
        <dbReference type="Proteomes" id="UP001158416"/>
    </source>
</evidence>
<dbReference type="GO" id="GO:0008270">
    <property type="term" value="F:zinc ion binding"/>
    <property type="evidence" value="ECO:0007669"/>
    <property type="project" value="UniProtKB-KW"/>
</dbReference>
<dbReference type="InterPro" id="IPR021686">
    <property type="entry name" value="DUF3268"/>
</dbReference>
<evidence type="ECO:0000313" key="1">
    <source>
        <dbReference type="EMBL" id="MDH1321148.1"/>
    </source>
</evidence>
<dbReference type="EMBL" id="JAOCAP010000020">
    <property type="protein sequence ID" value="MDH1321148.1"/>
    <property type="molecule type" value="Genomic_DNA"/>
</dbReference>
<comment type="caution">
    <text evidence="1">The sequence shown here is derived from an EMBL/GenBank/DDBJ whole genome shotgun (WGS) entry which is preliminary data.</text>
</comment>
<sequence>MSEIKTPANPSRKAMARVKNPLPAPTECRFCHSEVRVATHQEVYGRDYSDWPYMYLCSNCGACVGMHPFTNIPLGTLADRDTREARKNCKKPFEALWRSGQMSRTEAYTWLAAELNIPVGECHFGWFDISQCEAAKRACLSFSEERTA</sequence>
<keyword evidence="1" id="KW-0863">Zinc-finger</keyword>
<proteinExistence type="predicted"/>
<protein>
    <submittedName>
        <fullName evidence="1">DUF3268 family zinc-finger domain-containing protein</fullName>
    </submittedName>
</protein>